<keyword evidence="1" id="KW-0805">Transcription regulation</keyword>
<dbReference type="InterPro" id="IPR001034">
    <property type="entry name" value="DeoR_HTH"/>
</dbReference>
<evidence type="ECO:0000313" key="5">
    <source>
        <dbReference type="Proteomes" id="UP001596066"/>
    </source>
</evidence>
<dbReference type="InterPro" id="IPR013196">
    <property type="entry name" value="HTH_11"/>
</dbReference>
<gene>
    <name evidence="4" type="ORF">ACFPZF_31465</name>
</gene>
<dbReference type="InterPro" id="IPR028349">
    <property type="entry name" value="PafC-like"/>
</dbReference>
<dbReference type="InterPro" id="IPR026881">
    <property type="entry name" value="WYL_dom"/>
</dbReference>
<dbReference type="InterPro" id="IPR036390">
    <property type="entry name" value="WH_DNA-bd_sf"/>
</dbReference>
<dbReference type="Gene3D" id="1.10.10.10">
    <property type="entry name" value="Winged helix-like DNA-binding domain superfamily/Winged helix DNA-binding domain"/>
    <property type="match status" value="1"/>
</dbReference>
<evidence type="ECO:0000256" key="1">
    <source>
        <dbReference type="ARBA" id="ARBA00023015"/>
    </source>
</evidence>
<protein>
    <submittedName>
        <fullName evidence="4">YafY family protein</fullName>
    </submittedName>
</protein>
<feature type="domain" description="HTH deoR-type" evidence="3">
    <location>
        <begin position="7"/>
        <end position="66"/>
    </location>
</feature>
<evidence type="ECO:0000313" key="4">
    <source>
        <dbReference type="EMBL" id="MFC5645856.1"/>
    </source>
</evidence>
<evidence type="ECO:0000256" key="2">
    <source>
        <dbReference type="ARBA" id="ARBA00023163"/>
    </source>
</evidence>
<dbReference type="PANTHER" id="PTHR34580">
    <property type="match status" value="1"/>
</dbReference>
<evidence type="ECO:0000259" key="3">
    <source>
        <dbReference type="PROSITE" id="PS51000"/>
    </source>
</evidence>
<dbReference type="Proteomes" id="UP001596066">
    <property type="component" value="Unassembled WGS sequence"/>
</dbReference>
<proteinExistence type="predicted"/>
<dbReference type="PANTHER" id="PTHR34580:SF3">
    <property type="entry name" value="PROTEIN PAFB"/>
    <property type="match status" value="1"/>
</dbReference>
<organism evidence="4 5">
    <name type="scientific">Kitasatospora cinereorecta</name>
    <dbReference type="NCBI Taxonomy" id="285560"/>
    <lineage>
        <taxon>Bacteria</taxon>
        <taxon>Bacillati</taxon>
        <taxon>Actinomycetota</taxon>
        <taxon>Actinomycetes</taxon>
        <taxon>Kitasatosporales</taxon>
        <taxon>Streptomycetaceae</taxon>
        <taxon>Kitasatospora</taxon>
    </lineage>
</organism>
<dbReference type="Pfam" id="PF13280">
    <property type="entry name" value="WYL"/>
    <property type="match status" value="1"/>
</dbReference>
<dbReference type="SUPFAM" id="SSF46785">
    <property type="entry name" value="Winged helix' DNA-binding domain"/>
    <property type="match status" value="1"/>
</dbReference>
<sequence>MAHDESPTARALLLLELVQNSPGITAERLADRLGVSERAARRSVATLREAGVPITATRGPYGGYRVGRGYRIPPLMFTTAEALGLVMAVLEGRYAAADPADPVGSALGKIMRVLPASVAGPAAAVRAIGTGSADGTDDVPRPDPHTAAALVQACALRRAVRLDYRRRPGEQRTTEVDPWAVVVRDGRWYLLCRSHAKDARRLLRVDRVAAVHLLDTAATPPDGLDPAAALDEHLAHGWGLPVEVHVDAPAEQVARWIPRSLARCEPLDPHRTRLLATTDTPDWYARRLTALRAPYRIVSPPELAAATRALAEQLLRASEPVDEPA</sequence>
<comment type="caution">
    <text evidence="4">The sequence shown here is derived from an EMBL/GenBank/DDBJ whole genome shotgun (WGS) entry which is preliminary data.</text>
</comment>
<dbReference type="PROSITE" id="PS52050">
    <property type="entry name" value="WYL"/>
    <property type="match status" value="1"/>
</dbReference>
<dbReference type="InterPro" id="IPR036388">
    <property type="entry name" value="WH-like_DNA-bd_sf"/>
</dbReference>
<dbReference type="RefSeq" id="WP_346148632.1">
    <property type="nucleotide sequence ID" value="NZ_BAAAUA010000052.1"/>
</dbReference>
<dbReference type="EMBL" id="JBHSOC010000083">
    <property type="protein sequence ID" value="MFC5645856.1"/>
    <property type="molecule type" value="Genomic_DNA"/>
</dbReference>
<dbReference type="PROSITE" id="PS51000">
    <property type="entry name" value="HTH_DEOR_2"/>
    <property type="match status" value="1"/>
</dbReference>
<dbReference type="PIRSF" id="PIRSF016838">
    <property type="entry name" value="PafC"/>
    <property type="match status" value="1"/>
</dbReference>
<dbReference type="InterPro" id="IPR051534">
    <property type="entry name" value="CBASS_pafABC_assoc_protein"/>
</dbReference>
<dbReference type="Pfam" id="PF08279">
    <property type="entry name" value="HTH_11"/>
    <property type="match status" value="1"/>
</dbReference>
<accession>A0ABW0VNZ8</accession>
<keyword evidence="2" id="KW-0804">Transcription</keyword>
<reference evidence="5" key="1">
    <citation type="journal article" date="2019" name="Int. J. Syst. Evol. Microbiol.">
        <title>The Global Catalogue of Microorganisms (GCM) 10K type strain sequencing project: providing services to taxonomists for standard genome sequencing and annotation.</title>
        <authorList>
            <consortium name="The Broad Institute Genomics Platform"/>
            <consortium name="The Broad Institute Genome Sequencing Center for Infectious Disease"/>
            <person name="Wu L."/>
            <person name="Ma J."/>
        </authorList>
    </citation>
    <scope>NUCLEOTIDE SEQUENCE [LARGE SCALE GENOMIC DNA]</scope>
    <source>
        <strain evidence="5">CGMCC 4.1622</strain>
    </source>
</reference>
<keyword evidence="5" id="KW-1185">Reference proteome</keyword>
<name>A0ABW0VNZ8_9ACTN</name>